<protein>
    <submittedName>
        <fullName evidence="1">Uncharacterized protein</fullName>
    </submittedName>
</protein>
<evidence type="ECO:0000313" key="1">
    <source>
        <dbReference type="EMBL" id="NVI45411.1"/>
    </source>
</evidence>
<dbReference type="EMBL" id="JAAOLE020000001">
    <property type="protein sequence ID" value="NVI45812.1"/>
    <property type="molecule type" value="Genomic_DNA"/>
</dbReference>
<gene>
    <name evidence="1" type="ORF">HAP48_021065</name>
    <name evidence="2" type="ORF">HAP48_023200</name>
</gene>
<dbReference type="EMBL" id="JAAOLE020000001">
    <property type="protein sequence ID" value="NVI45411.1"/>
    <property type="molecule type" value="Genomic_DNA"/>
</dbReference>
<evidence type="ECO:0000313" key="2">
    <source>
        <dbReference type="EMBL" id="NVI45812.1"/>
    </source>
</evidence>
<sequence length="96" mass="10790">MGKVFDEADYQRRLDAARNGISTSEELRFVITGDLAGLNARKAFQEAKERALQKARAKMLQRIDQEMTDRDRDGVLPTEVEEIVTGPHDELVSVDG</sequence>
<organism evidence="1">
    <name type="scientific">Bradyrhizobium septentrionale</name>
    <dbReference type="NCBI Taxonomy" id="1404411"/>
    <lineage>
        <taxon>Bacteria</taxon>
        <taxon>Pseudomonadati</taxon>
        <taxon>Pseudomonadota</taxon>
        <taxon>Alphaproteobacteria</taxon>
        <taxon>Hyphomicrobiales</taxon>
        <taxon>Nitrobacteraceae</taxon>
        <taxon>Bradyrhizobium</taxon>
    </lineage>
</organism>
<reference evidence="1" key="1">
    <citation type="submission" date="2020-06" db="EMBL/GenBank/DDBJ databases">
        <title>Whole Genome Sequence of Bradyrhizobium sp. Strain 1S1.</title>
        <authorList>
            <person name="Bromfield E.S.P."/>
            <person name="Cloutier S."/>
        </authorList>
    </citation>
    <scope>NUCLEOTIDE SEQUENCE [LARGE SCALE GENOMIC DNA]</scope>
    <source>
        <strain evidence="1">1S1</strain>
    </source>
</reference>
<dbReference type="AlphaFoldDB" id="A0A973W0W7"/>
<proteinExistence type="predicted"/>
<accession>A0A973W0W7</accession>
<dbReference type="RefSeq" id="WP_029084762.1">
    <property type="nucleotide sequence ID" value="NZ_CP088285.1"/>
</dbReference>
<name>A0A973W0W7_9BRAD</name>
<comment type="caution">
    <text evidence="1">The sequence shown here is derived from an EMBL/GenBank/DDBJ whole genome shotgun (WGS) entry which is preliminary data.</text>
</comment>